<dbReference type="GO" id="GO:0016020">
    <property type="term" value="C:membrane"/>
    <property type="evidence" value="ECO:0007669"/>
    <property type="project" value="GOC"/>
</dbReference>
<keyword evidence="19" id="KW-1133">Transmembrane helix</keyword>
<keyword evidence="22" id="KW-1185">Reference proteome</keyword>
<gene>
    <name evidence="21" type="primary">SPTLC1</name>
</gene>
<evidence type="ECO:0000256" key="7">
    <source>
        <dbReference type="ARBA" id="ARBA00022898"/>
    </source>
</evidence>
<evidence type="ECO:0000256" key="12">
    <source>
        <dbReference type="ARBA" id="ARBA00041765"/>
    </source>
</evidence>
<dbReference type="AlphaFoldDB" id="A0AAY5KHT6"/>
<evidence type="ECO:0000256" key="5">
    <source>
        <dbReference type="ARBA" id="ARBA00013220"/>
    </source>
</evidence>
<evidence type="ECO:0000256" key="17">
    <source>
        <dbReference type="ARBA" id="ARBA00047997"/>
    </source>
</evidence>
<dbReference type="Proteomes" id="UP000265140">
    <property type="component" value="Chromosome 23"/>
</dbReference>
<reference evidence="21" key="2">
    <citation type="submission" date="2025-08" db="UniProtKB">
        <authorList>
            <consortium name="Ensembl"/>
        </authorList>
    </citation>
    <scope>IDENTIFICATION</scope>
</reference>
<dbReference type="InterPro" id="IPR015422">
    <property type="entry name" value="PyrdxlP-dep_Trfase_small"/>
</dbReference>
<dbReference type="GO" id="GO:0046512">
    <property type="term" value="P:sphingosine biosynthetic process"/>
    <property type="evidence" value="ECO:0007669"/>
    <property type="project" value="TreeGrafter"/>
</dbReference>
<dbReference type="Gene3D" id="3.40.640.10">
    <property type="entry name" value="Type I PLP-dependent aspartate aminotransferase-like (Major domain)"/>
    <property type="match status" value="2"/>
</dbReference>
<comment type="pathway">
    <text evidence="2">Lipid metabolism; sphingolipid metabolism.</text>
</comment>
<evidence type="ECO:0000256" key="2">
    <source>
        <dbReference type="ARBA" id="ARBA00004760"/>
    </source>
</evidence>
<evidence type="ECO:0000259" key="20">
    <source>
        <dbReference type="Pfam" id="PF00155"/>
    </source>
</evidence>
<feature type="transmembrane region" description="Helical" evidence="19">
    <location>
        <begin position="20"/>
        <end position="37"/>
    </location>
</feature>
<keyword evidence="8" id="KW-0746">Sphingolipid metabolism</keyword>
<dbReference type="GO" id="GO:0030170">
    <property type="term" value="F:pyridoxal phosphate binding"/>
    <property type="evidence" value="ECO:0007669"/>
    <property type="project" value="InterPro"/>
</dbReference>
<keyword evidence="19" id="KW-0812">Transmembrane</keyword>
<name>A0AAY5KHT6_ESOLU</name>
<dbReference type="SUPFAM" id="SSF53383">
    <property type="entry name" value="PLP-dependent transferases"/>
    <property type="match status" value="1"/>
</dbReference>
<comment type="similarity">
    <text evidence="4">Belongs to the class-II pyridoxal-phosphate-dependent aminotransferase family.</text>
</comment>
<accession>A0AAY5KHT6</accession>
<comment type="pathway">
    <text evidence="3">Sphingolipid metabolism.</text>
</comment>
<reference evidence="21 22" key="1">
    <citation type="submission" date="2020-02" db="EMBL/GenBank/DDBJ databases">
        <title>Esox lucius (northern pike) genome, fEsoLuc1, primary haplotype.</title>
        <authorList>
            <person name="Myers G."/>
            <person name="Karagic N."/>
            <person name="Meyer A."/>
            <person name="Pippel M."/>
            <person name="Reichard M."/>
            <person name="Winkler S."/>
            <person name="Tracey A."/>
            <person name="Sims Y."/>
            <person name="Howe K."/>
            <person name="Rhie A."/>
            <person name="Formenti G."/>
            <person name="Durbin R."/>
            <person name="Fedrigo O."/>
            <person name="Jarvis E.D."/>
        </authorList>
    </citation>
    <scope>NUCLEOTIDE SEQUENCE [LARGE SCALE GENOMIC DNA]</scope>
</reference>
<evidence type="ECO:0000256" key="11">
    <source>
        <dbReference type="ARBA" id="ARBA00041066"/>
    </source>
</evidence>
<keyword evidence="10" id="KW-0012">Acyltransferase</keyword>
<comment type="catalytic activity">
    <reaction evidence="18">
        <text>tetradecanoyl-CoA + L-serine + H(+) = 3-oxohexadecasphinganine + CO2 + CoA</text>
        <dbReference type="Rhea" id="RHEA:35675"/>
        <dbReference type="ChEBI" id="CHEBI:15378"/>
        <dbReference type="ChEBI" id="CHEBI:16526"/>
        <dbReference type="ChEBI" id="CHEBI:33384"/>
        <dbReference type="ChEBI" id="CHEBI:57287"/>
        <dbReference type="ChEBI" id="CHEBI:57385"/>
        <dbReference type="ChEBI" id="CHEBI:71007"/>
    </reaction>
    <physiologicalReaction direction="left-to-right" evidence="18">
        <dbReference type="Rhea" id="RHEA:35676"/>
    </physiologicalReaction>
</comment>
<evidence type="ECO:0000256" key="1">
    <source>
        <dbReference type="ARBA" id="ARBA00001933"/>
    </source>
</evidence>
<comment type="catalytic activity">
    <reaction evidence="17">
        <text>dodecanoyl-CoA + L-serine + H(+) = 3-oxotetradecasphinganine + CO2 + CoA</text>
        <dbReference type="Rhea" id="RHEA:35679"/>
        <dbReference type="ChEBI" id="CHEBI:15378"/>
        <dbReference type="ChEBI" id="CHEBI:16526"/>
        <dbReference type="ChEBI" id="CHEBI:33384"/>
        <dbReference type="ChEBI" id="CHEBI:57287"/>
        <dbReference type="ChEBI" id="CHEBI:57375"/>
        <dbReference type="ChEBI" id="CHEBI:71008"/>
    </reaction>
    <physiologicalReaction direction="left-to-right" evidence="17">
        <dbReference type="Rhea" id="RHEA:35680"/>
    </physiologicalReaction>
</comment>
<evidence type="ECO:0000256" key="10">
    <source>
        <dbReference type="ARBA" id="ARBA00023315"/>
    </source>
</evidence>
<dbReference type="Gene3D" id="3.90.1150.10">
    <property type="entry name" value="Aspartate Aminotransferase, domain 1"/>
    <property type="match status" value="2"/>
</dbReference>
<evidence type="ECO:0000256" key="3">
    <source>
        <dbReference type="ARBA" id="ARBA00004991"/>
    </source>
</evidence>
<dbReference type="InterPro" id="IPR050087">
    <property type="entry name" value="AON_synthase_class-II"/>
</dbReference>
<comment type="catalytic activity">
    <reaction evidence="15">
        <text>octadecanoyl-CoA + L-serine + H(+) = 3-oxoeicosasphinganine + CO2 + CoA</text>
        <dbReference type="Rhea" id="RHEA:33683"/>
        <dbReference type="ChEBI" id="CHEBI:15378"/>
        <dbReference type="ChEBI" id="CHEBI:16526"/>
        <dbReference type="ChEBI" id="CHEBI:33384"/>
        <dbReference type="ChEBI" id="CHEBI:57287"/>
        <dbReference type="ChEBI" id="CHEBI:57394"/>
        <dbReference type="ChEBI" id="CHEBI:65073"/>
    </reaction>
    <physiologicalReaction direction="left-to-right" evidence="15">
        <dbReference type="Rhea" id="RHEA:33684"/>
    </physiologicalReaction>
</comment>
<comment type="function">
    <text evidence="14">Component of the serine palmitoyltransferase multisubunit enzyme (SPT) that catalyzes the initial and rate-limiting step in sphingolipid biosynthesis by condensing L-serine and activated acyl-CoA (most commonly palmitoyl-CoA) to form long-chain bases. The SPT complex is also composed of SPTLC2 or SPTLC3 and SPTSSA or SPTSSB. Within this complex, the heterodimer with SPTLC2 or SPTLC3 forms the catalytic core. The composition of the serine palmitoyltransferase (SPT) complex determines the substrate preference. The SPTLC1-SPTLC2-SPTSSA complex shows a strong preference for C16-CoA substrate, while the SPTLC1-SPTLC3-SPTSSA isozyme uses both C14-CoA and C16-CoA as substrates, with a slight preference for C14-CoA. The SPTLC1-SPTLC2-SPTSSB complex shows a strong preference for C18-CoA substrate, while the SPTLC1-SPTLC3-SPTSSB isozyme displays an ability to use a broader range of acyl-CoAs, without apparent preference. Required for adipocyte cell viability and metabolic homeostasis.</text>
</comment>
<dbReference type="PANTHER" id="PTHR13693:SF2">
    <property type="entry name" value="SERINE PALMITOYLTRANSFERASE 1"/>
    <property type="match status" value="1"/>
</dbReference>
<comment type="catalytic activity">
    <reaction evidence="16">
        <text>L-serine + hexadecanoyl-CoA + H(+) = 3-oxosphinganine + CO2 + CoA</text>
        <dbReference type="Rhea" id="RHEA:14761"/>
        <dbReference type="ChEBI" id="CHEBI:15378"/>
        <dbReference type="ChEBI" id="CHEBI:16526"/>
        <dbReference type="ChEBI" id="CHEBI:33384"/>
        <dbReference type="ChEBI" id="CHEBI:57287"/>
        <dbReference type="ChEBI" id="CHEBI:57379"/>
        <dbReference type="ChEBI" id="CHEBI:58299"/>
        <dbReference type="EC" id="2.3.1.50"/>
    </reaction>
    <physiologicalReaction direction="left-to-right" evidence="16">
        <dbReference type="Rhea" id="RHEA:14762"/>
    </physiologicalReaction>
</comment>
<dbReference type="EC" id="2.3.1.50" evidence="5"/>
<evidence type="ECO:0000256" key="14">
    <source>
        <dbReference type="ARBA" id="ARBA00045191"/>
    </source>
</evidence>
<protein>
    <recommendedName>
        <fullName evidence="11">Serine palmitoyltransferase 1</fullName>
        <ecNumber evidence="5">2.3.1.50</ecNumber>
    </recommendedName>
    <alternativeName>
        <fullName evidence="12">Long chain base biosynthesis protein 1</fullName>
    </alternativeName>
    <alternativeName>
        <fullName evidence="13">Serine-palmitoyl-CoA transferase 1</fullName>
    </alternativeName>
</protein>
<evidence type="ECO:0000313" key="22">
    <source>
        <dbReference type="Proteomes" id="UP000265140"/>
    </source>
</evidence>
<evidence type="ECO:0000256" key="18">
    <source>
        <dbReference type="ARBA" id="ARBA00048253"/>
    </source>
</evidence>
<feature type="transmembrane region" description="Helical" evidence="19">
    <location>
        <begin position="158"/>
        <end position="176"/>
    </location>
</feature>
<comment type="cofactor">
    <cofactor evidence="1">
        <name>pyridoxal 5'-phosphate</name>
        <dbReference type="ChEBI" id="CHEBI:597326"/>
    </cofactor>
</comment>
<sequence>MSQLAMDLECANFSPQAPAYHLILEGILILWIVRLLFSKTYKLQERSDLTEKEKEDLIEEWQPEPLVPPVSKDHPSMNYDIVSGPPSHNIVVNGKQCINFASFNFLGLLDNERVKQKALASLKKYGVGTCGPRGFYGTFDVHLELEDRLAKFMRTEEAIIYSYGFATIASAIPAYSKRGDIVFVDEAACFSIQKGLQASRSFIKYFKHNDMEDLERLLKEQEIEDQKNPRKARVTRRFVVVEGLYINTADVCPLPALVKLKYKYKVRIFLEESMSFGVLGEHGRGVTEHFGVNRLSGQGYCFSASLPPMLAAAAIEALNIMEEDPDIFSVLREKCEQVHKALQGTPGMKVLGESYAPALHLQLESSSGSRETDVRMLRRIVDYCLEKQIALTLARYLDKEERFLPPPSIRVVVTVEQTKEDIDRAASCIREAALSILK</sequence>
<evidence type="ECO:0000256" key="8">
    <source>
        <dbReference type="ARBA" id="ARBA00022919"/>
    </source>
</evidence>
<feature type="domain" description="Aminotransferase class I/classII large" evidence="20">
    <location>
        <begin position="96"/>
        <end position="281"/>
    </location>
</feature>
<keyword evidence="7" id="KW-0663">Pyridoxal phosphate</keyword>
<reference evidence="21" key="3">
    <citation type="submission" date="2025-09" db="UniProtKB">
        <authorList>
            <consortium name="Ensembl"/>
        </authorList>
    </citation>
    <scope>IDENTIFICATION</scope>
</reference>
<evidence type="ECO:0000256" key="13">
    <source>
        <dbReference type="ARBA" id="ARBA00042649"/>
    </source>
</evidence>
<proteinExistence type="inferred from homology"/>
<evidence type="ECO:0000313" key="21">
    <source>
        <dbReference type="Ensembl" id="ENSELUP00000088301.1"/>
    </source>
</evidence>
<evidence type="ECO:0000256" key="16">
    <source>
        <dbReference type="ARBA" id="ARBA00047854"/>
    </source>
</evidence>
<keyword evidence="9" id="KW-0443">Lipid metabolism</keyword>
<evidence type="ECO:0000256" key="9">
    <source>
        <dbReference type="ARBA" id="ARBA00023098"/>
    </source>
</evidence>
<dbReference type="InterPro" id="IPR015421">
    <property type="entry name" value="PyrdxlP-dep_Trfase_major"/>
</dbReference>
<keyword evidence="6" id="KW-0808">Transferase</keyword>
<dbReference type="InterPro" id="IPR004839">
    <property type="entry name" value="Aminotransferase_I/II_large"/>
</dbReference>
<dbReference type="GO" id="GO:0005783">
    <property type="term" value="C:endoplasmic reticulum"/>
    <property type="evidence" value="ECO:0007669"/>
    <property type="project" value="TreeGrafter"/>
</dbReference>
<evidence type="ECO:0000256" key="19">
    <source>
        <dbReference type="SAM" id="Phobius"/>
    </source>
</evidence>
<organism evidence="21 22">
    <name type="scientific">Esox lucius</name>
    <name type="common">Northern pike</name>
    <dbReference type="NCBI Taxonomy" id="8010"/>
    <lineage>
        <taxon>Eukaryota</taxon>
        <taxon>Metazoa</taxon>
        <taxon>Chordata</taxon>
        <taxon>Craniata</taxon>
        <taxon>Vertebrata</taxon>
        <taxon>Euteleostomi</taxon>
        <taxon>Actinopterygii</taxon>
        <taxon>Neopterygii</taxon>
        <taxon>Teleostei</taxon>
        <taxon>Protacanthopterygii</taxon>
        <taxon>Esociformes</taxon>
        <taxon>Esocidae</taxon>
        <taxon>Esox</taxon>
    </lineage>
</organism>
<dbReference type="Pfam" id="PF00155">
    <property type="entry name" value="Aminotran_1_2"/>
    <property type="match status" value="1"/>
</dbReference>
<dbReference type="Ensembl" id="ENSELUT00000105681.1">
    <property type="protein sequence ID" value="ENSELUP00000088301.1"/>
    <property type="gene ID" value="ENSELUG00000016744.3"/>
</dbReference>
<evidence type="ECO:0000256" key="6">
    <source>
        <dbReference type="ARBA" id="ARBA00022679"/>
    </source>
</evidence>
<evidence type="ECO:0000256" key="4">
    <source>
        <dbReference type="ARBA" id="ARBA00008392"/>
    </source>
</evidence>
<dbReference type="GO" id="GO:0004758">
    <property type="term" value="F:serine C-palmitoyltransferase activity"/>
    <property type="evidence" value="ECO:0007669"/>
    <property type="project" value="UniProtKB-EC"/>
</dbReference>
<evidence type="ECO:0000256" key="15">
    <source>
        <dbReference type="ARBA" id="ARBA00047694"/>
    </source>
</evidence>
<dbReference type="GeneTree" id="ENSGT00550000074872"/>
<dbReference type="InterPro" id="IPR015424">
    <property type="entry name" value="PyrdxlP-dep_Trfase"/>
</dbReference>
<keyword evidence="19" id="KW-0472">Membrane</keyword>
<dbReference type="GO" id="GO:0046513">
    <property type="term" value="P:ceramide biosynthetic process"/>
    <property type="evidence" value="ECO:0007669"/>
    <property type="project" value="TreeGrafter"/>
</dbReference>
<dbReference type="PANTHER" id="PTHR13693">
    <property type="entry name" value="CLASS II AMINOTRANSFERASE/8-AMINO-7-OXONONANOATE SYNTHASE"/>
    <property type="match status" value="1"/>
</dbReference>